<dbReference type="Gramene" id="C.cajan_19862.t">
    <property type="protein sequence ID" value="C.cajan_19862.t"/>
    <property type="gene ID" value="C.cajan_19862"/>
</dbReference>
<organism evidence="1 2">
    <name type="scientific">Cajanus cajan</name>
    <name type="common">Pigeon pea</name>
    <name type="synonym">Cajanus indicus</name>
    <dbReference type="NCBI Taxonomy" id="3821"/>
    <lineage>
        <taxon>Eukaryota</taxon>
        <taxon>Viridiplantae</taxon>
        <taxon>Streptophyta</taxon>
        <taxon>Embryophyta</taxon>
        <taxon>Tracheophyta</taxon>
        <taxon>Spermatophyta</taxon>
        <taxon>Magnoliopsida</taxon>
        <taxon>eudicotyledons</taxon>
        <taxon>Gunneridae</taxon>
        <taxon>Pentapetalae</taxon>
        <taxon>rosids</taxon>
        <taxon>fabids</taxon>
        <taxon>Fabales</taxon>
        <taxon>Fabaceae</taxon>
        <taxon>Papilionoideae</taxon>
        <taxon>50 kb inversion clade</taxon>
        <taxon>NPAAA clade</taxon>
        <taxon>indigoferoid/millettioid clade</taxon>
        <taxon>Phaseoleae</taxon>
        <taxon>Cajanus</taxon>
    </lineage>
</organism>
<reference evidence="1 2" key="1">
    <citation type="journal article" date="2012" name="Nat. Biotechnol.">
        <title>Draft genome sequence of pigeonpea (Cajanus cajan), an orphan legume crop of resource-poor farmers.</title>
        <authorList>
            <person name="Varshney R.K."/>
            <person name="Chen W."/>
            <person name="Li Y."/>
            <person name="Bharti A.K."/>
            <person name="Saxena R.K."/>
            <person name="Schlueter J.A."/>
            <person name="Donoghue M.T."/>
            <person name="Azam S."/>
            <person name="Fan G."/>
            <person name="Whaley A.M."/>
            <person name="Farmer A.D."/>
            <person name="Sheridan J."/>
            <person name="Iwata A."/>
            <person name="Tuteja R."/>
            <person name="Penmetsa R.V."/>
            <person name="Wu W."/>
            <person name="Upadhyaya H.D."/>
            <person name="Yang S.P."/>
            <person name="Shah T."/>
            <person name="Saxena K.B."/>
            <person name="Michael T."/>
            <person name="McCombie W.R."/>
            <person name="Yang B."/>
            <person name="Zhang G."/>
            <person name="Yang H."/>
            <person name="Wang J."/>
            <person name="Spillane C."/>
            <person name="Cook D.R."/>
            <person name="May G.D."/>
            <person name="Xu X."/>
            <person name="Jackson S.A."/>
        </authorList>
    </citation>
    <scope>NUCLEOTIDE SEQUENCE [LARGE SCALE GENOMIC DNA]</scope>
    <source>
        <strain evidence="2">cv. Asha</strain>
    </source>
</reference>
<dbReference type="Proteomes" id="UP000075243">
    <property type="component" value="Chromosome 1"/>
</dbReference>
<dbReference type="EMBL" id="CM003603">
    <property type="protein sequence ID" value="KYP76216.1"/>
    <property type="molecule type" value="Genomic_DNA"/>
</dbReference>
<protein>
    <submittedName>
        <fullName evidence="1">Uncharacterized protein</fullName>
    </submittedName>
</protein>
<evidence type="ECO:0000313" key="1">
    <source>
        <dbReference type="EMBL" id="KYP76216.1"/>
    </source>
</evidence>
<name>A0A151UA62_CAJCA</name>
<evidence type="ECO:0000313" key="2">
    <source>
        <dbReference type="Proteomes" id="UP000075243"/>
    </source>
</evidence>
<proteinExistence type="predicted"/>
<accession>A0A151UA62</accession>
<keyword evidence="2" id="KW-1185">Reference proteome</keyword>
<sequence length="53" mass="6005">MSLPATNFIINMLLLLLLCLCFFNYIANITQLLRGTPSNADQMSNMELQEVQV</sequence>
<dbReference type="AlphaFoldDB" id="A0A151UA62"/>
<gene>
    <name evidence="1" type="ORF">KK1_020449</name>
</gene>